<protein>
    <recommendedName>
        <fullName evidence="4">Paraquat-inducible protein A</fullName>
    </recommendedName>
</protein>
<dbReference type="AlphaFoldDB" id="A0A5M9P1M2"/>
<name>A0A5M9P1M2_9VIBR</name>
<evidence type="ECO:0000256" key="1">
    <source>
        <dbReference type="SAM" id="Phobius"/>
    </source>
</evidence>
<feature type="transmembrane region" description="Helical" evidence="1">
    <location>
        <begin position="47"/>
        <end position="67"/>
    </location>
</feature>
<organism evidence="2 3">
    <name type="scientific">Vibrio gigantis</name>
    <dbReference type="NCBI Taxonomy" id="296199"/>
    <lineage>
        <taxon>Bacteria</taxon>
        <taxon>Pseudomonadati</taxon>
        <taxon>Pseudomonadota</taxon>
        <taxon>Gammaproteobacteria</taxon>
        <taxon>Vibrionales</taxon>
        <taxon>Vibrionaceae</taxon>
        <taxon>Vibrio</taxon>
    </lineage>
</organism>
<sequence length="111" mass="12339">MPERFTKSCHECGLVSQFEDLSTGSEASCPRCSHTLSSVGQHKEQGVIAYALASLITLIMSLTFPYMPFSVQGISQQITLYQAVDMMSTLQDLLDQLLQFLLLSLNYNNRG</sequence>
<keyword evidence="1" id="KW-0472">Membrane</keyword>
<dbReference type="InterPro" id="IPR007498">
    <property type="entry name" value="PqiA-like"/>
</dbReference>
<keyword evidence="1" id="KW-0812">Transmembrane</keyword>
<keyword evidence="3" id="KW-1185">Reference proteome</keyword>
<dbReference type="OrthoDB" id="9800207at2"/>
<evidence type="ECO:0000313" key="3">
    <source>
        <dbReference type="Proteomes" id="UP000322521"/>
    </source>
</evidence>
<dbReference type="RefSeq" id="WP_143691565.1">
    <property type="nucleotide sequence ID" value="NZ_AP025492.1"/>
</dbReference>
<evidence type="ECO:0008006" key="4">
    <source>
        <dbReference type="Google" id="ProtNLM"/>
    </source>
</evidence>
<comment type="caution">
    <text evidence="2">The sequence shown here is derived from an EMBL/GenBank/DDBJ whole genome shotgun (WGS) entry which is preliminary data.</text>
</comment>
<evidence type="ECO:0000313" key="2">
    <source>
        <dbReference type="EMBL" id="KAA8678707.1"/>
    </source>
</evidence>
<proteinExistence type="predicted"/>
<gene>
    <name evidence="2" type="ORF">F4W18_08260</name>
</gene>
<dbReference type="Proteomes" id="UP000322521">
    <property type="component" value="Unassembled WGS sequence"/>
</dbReference>
<dbReference type="Pfam" id="PF04403">
    <property type="entry name" value="PqiA"/>
    <property type="match status" value="1"/>
</dbReference>
<keyword evidence="1" id="KW-1133">Transmembrane helix</keyword>
<accession>A0A5M9P1M2</accession>
<reference evidence="2 3" key="1">
    <citation type="submission" date="2019-09" db="EMBL/GenBank/DDBJ databases">
        <title>Draft genome sequence of various Type strains from the CCUG.</title>
        <authorList>
            <person name="Pineiro-Iglesias B."/>
            <person name="Tunovic T."/>
            <person name="Unosson C."/>
            <person name="Inganas E."/>
            <person name="Ohlen M."/>
            <person name="Cardew S."/>
            <person name="Jensie-Markopoulos S."/>
            <person name="Salva-Serra F."/>
            <person name="Jaen-Luchoro D."/>
            <person name="Karlsson R."/>
            <person name="Svensson-Stadler L."/>
            <person name="Chun J."/>
            <person name="Moore E."/>
        </authorList>
    </citation>
    <scope>NUCLEOTIDE SEQUENCE [LARGE SCALE GENOMIC DNA]</scope>
    <source>
        <strain evidence="2 3">CCUG 56969T</strain>
    </source>
</reference>
<dbReference type="EMBL" id="VXJS01000003">
    <property type="protein sequence ID" value="KAA8678707.1"/>
    <property type="molecule type" value="Genomic_DNA"/>
</dbReference>